<dbReference type="EMBL" id="PJEX01000074">
    <property type="protein sequence ID" value="TKW56247.1"/>
    <property type="molecule type" value="Genomic_DNA"/>
</dbReference>
<comment type="caution">
    <text evidence="1">The sequence shown here is derived from an EMBL/GenBank/DDBJ whole genome shotgun (WGS) entry which is preliminary data.</text>
</comment>
<dbReference type="AlphaFoldDB" id="A0A4U6XKV8"/>
<accession>A0A4U6XKV8</accession>
<sequence>MGSFSITIAKKPTTIGPPRSLINWKWNNGVFLESGQHTSEHRSHLGCNHQKVLSSSSKHHPQLLSSDINHIHHRNTLLYNSTQDQPSRKMKFSYAAALVFAASVTAQTGHAYP</sequence>
<keyword evidence="2" id="KW-1185">Reference proteome</keyword>
<proteinExistence type="predicted"/>
<protein>
    <submittedName>
        <fullName evidence="1">Uncharacterized protein</fullName>
    </submittedName>
</protein>
<evidence type="ECO:0000313" key="2">
    <source>
        <dbReference type="Proteomes" id="UP000310108"/>
    </source>
</evidence>
<gene>
    <name evidence="1" type="ORF">CTA1_3750</name>
</gene>
<organism evidence="1 2">
    <name type="scientific">Colletotrichum tanaceti</name>
    <dbReference type="NCBI Taxonomy" id="1306861"/>
    <lineage>
        <taxon>Eukaryota</taxon>
        <taxon>Fungi</taxon>
        <taxon>Dikarya</taxon>
        <taxon>Ascomycota</taxon>
        <taxon>Pezizomycotina</taxon>
        <taxon>Sordariomycetes</taxon>
        <taxon>Hypocreomycetidae</taxon>
        <taxon>Glomerellales</taxon>
        <taxon>Glomerellaceae</taxon>
        <taxon>Colletotrichum</taxon>
        <taxon>Colletotrichum destructivum species complex</taxon>
    </lineage>
</organism>
<evidence type="ECO:0000313" key="1">
    <source>
        <dbReference type="EMBL" id="TKW56247.1"/>
    </source>
</evidence>
<dbReference type="Proteomes" id="UP000310108">
    <property type="component" value="Unassembled WGS sequence"/>
</dbReference>
<name>A0A4U6XKV8_9PEZI</name>
<reference evidence="1 2" key="1">
    <citation type="journal article" date="2019" name="PLoS ONE">
        <title>Comparative genome analysis indicates high evolutionary potential of pathogenicity genes in Colletotrichum tanaceti.</title>
        <authorList>
            <person name="Lelwala R.V."/>
            <person name="Korhonen P.K."/>
            <person name="Young N.D."/>
            <person name="Scott J.B."/>
            <person name="Ades P.A."/>
            <person name="Gasser R.B."/>
            <person name="Taylor P.W.J."/>
        </authorList>
    </citation>
    <scope>NUCLEOTIDE SEQUENCE [LARGE SCALE GENOMIC DNA]</scope>
    <source>
        <strain evidence="1">BRIP57314</strain>
    </source>
</reference>